<dbReference type="RefSeq" id="WP_256130354.1">
    <property type="nucleotide sequence ID" value="NZ_JANFXK010000001.1"/>
</dbReference>
<evidence type="ECO:0000313" key="6">
    <source>
        <dbReference type="Proteomes" id="UP001524502"/>
    </source>
</evidence>
<keyword evidence="1" id="KW-0677">Repeat</keyword>
<evidence type="ECO:0000256" key="1">
    <source>
        <dbReference type="ARBA" id="ARBA00022737"/>
    </source>
</evidence>
<evidence type="ECO:0000256" key="3">
    <source>
        <dbReference type="PROSITE-ProRule" id="PRU00339"/>
    </source>
</evidence>
<reference evidence="5 6" key="1">
    <citation type="submission" date="2022-06" db="EMBL/GenBank/DDBJ databases">
        <title>Isolation of gut microbiota from human fecal samples.</title>
        <authorList>
            <person name="Pamer E.G."/>
            <person name="Barat B."/>
            <person name="Waligurski E."/>
            <person name="Medina S."/>
            <person name="Paddock L."/>
            <person name="Mostad J."/>
        </authorList>
    </citation>
    <scope>NUCLEOTIDE SEQUENCE [LARGE SCALE GENOMIC DNA]</scope>
    <source>
        <strain evidence="5 6">SL.3.17</strain>
    </source>
</reference>
<dbReference type="Pfam" id="PF13181">
    <property type="entry name" value="TPR_8"/>
    <property type="match status" value="1"/>
</dbReference>
<dbReference type="PROSITE" id="PS50005">
    <property type="entry name" value="TPR"/>
    <property type="match status" value="1"/>
</dbReference>
<comment type="caution">
    <text evidence="5">The sequence shown here is derived from an EMBL/GenBank/DDBJ whole genome shotgun (WGS) entry which is preliminary data.</text>
</comment>
<keyword evidence="2 3" id="KW-0802">TPR repeat</keyword>
<accession>A0ABT1RIZ5</accession>
<name>A0ABT1RIZ5_9FIRM</name>
<evidence type="ECO:0000256" key="2">
    <source>
        <dbReference type="ARBA" id="ARBA00022803"/>
    </source>
</evidence>
<feature type="coiled-coil region" evidence="4">
    <location>
        <begin position="178"/>
        <end position="205"/>
    </location>
</feature>
<dbReference type="InterPro" id="IPR011990">
    <property type="entry name" value="TPR-like_helical_dom_sf"/>
</dbReference>
<protein>
    <submittedName>
        <fullName evidence="5">Tetratricopeptide repeat protein</fullName>
    </submittedName>
</protein>
<gene>
    <name evidence="5" type="ORF">NE619_00190</name>
</gene>
<dbReference type="SMART" id="SM00028">
    <property type="entry name" value="TPR"/>
    <property type="match status" value="5"/>
</dbReference>
<dbReference type="SUPFAM" id="SSF48452">
    <property type="entry name" value="TPR-like"/>
    <property type="match status" value="2"/>
</dbReference>
<dbReference type="InterPro" id="IPR019734">
    <property type="entry name" value="TPR_rpt"/>
</dbReference>
<proteinExistence type="predicted"/>
<evidence type="ECO:0000313" key="5">
    <source>
        <dbReference type="EMBL" id="MCQ4635151.1"/>
    </source>
</evidence>
<feature type="repeat" description="TPR" evidence="3">
    <location>
        <begin position="214"/>
        <end position="247"/>
    </location>
</feature>
<evidence type="ECO:0000256" key="4">
    <source>
        <dbReference type="SAM" id="Coils"/>
    </source>
</evidence>
<sequence>MEDRINIQEFYNGLDLMFEKKDRFETKRYLESWLRTAEEKNDIQGVVAVSNELGGLCRATGELDRAKALYKNVLDNLEKMGLAATEHYATALINTADVHINAKEHRQALELFLKAQQILKDCGLGGDYRMAALCNNISAIYRETGEFAKAEQALDIAFHIIKGLPQYKGELATTYTNLAELQIRQNKLEMAKESLIEAIKIFEEETGGKDVHYSAANASLGEVFFWEKNYREAEKYYTKALQLIERDFGRTPYYELVSRNLERVRQHL</sequence>
<dbReference type="Gene3D" id="1.25.40.10">
    <property type="entry name" value="Tetratricopeptide repeat domain"/>
    <property type="match status" value="2"/>
</dbReference>
<dbReference type="Proteomes" id="UP001524502">
    <property type="component" value="Unassembled WGS sequence"/>
</dbReference>
<keyword evidence="6" id="KW-1185">Reference proteome</keyword>
<keyword evidence="4" id="KW-0175">Coiled coil</keyword>
<dbReference type="PANTHER" id="PTHR45641">
    <property type="entry name" value="TETRATRICOPEPTIDE REPEAT PROTEIN (AFU_ORTHOLOGUE AFUA_6G03870)"/>
    <property type="match status" value="1"/>
</dbReference>
<dbReference type="EMBL" id="JANFXK010000001">
    <property type="protein sequence ID" value="MCQ4635151.1"/>
    <property type="molecule type" value="Genomic_DNA"/>
</dbReference>
<organism evidence="5 6">
    <name type="scientific">Anaerovorax odorimutans</name>
    <dbReference type="NCBI Taxonomy" id="109327"/>
    <lineage>
        <taxon>Bacteria</taxon>
        <taxon>Bacillati</taxon>
        <taxon>Bacillota</taxon>
        <taxon>Clostridia</taxon>
        <taxon>Peptostreptococcales</taxon>
        <taxon>Anaerovoracaceae</taxon>
        <taxon>Anaerovorax</taxon>
    </lineage>
</organism>
<dbReference type="Pfam" id="PF13424">
    <property type="entry name" value="TPR_12"/>
    <property type="match status" value="1"/>
</dbReference>